<keyword evidence="5" id="KW-0496">Mitochondrion</keyword>
<evidence type="ECO:0000256" key="5">
    <source>
        <dbReference type="ARBA" id="ARBA00023128"/>
    </source>
</evidence>
<name>A0A0X3Q1S9_SCHSO</name>
<keyword evidence="4 9" id="KW-0689">Ribosomal protein</keyword>
<proteinExistence type="inferred from homology"/>
<evidence type="ECO:0000313" key="9">
    <source>
        <dbReference type="EMBL" id="JAP57758.1"/>
    </source>
</evidence>
<dbReference type="GO" id="GO:0005762">
    <property type="term" value="C:mitochondrial large ribosomal subunit"/>
    <property type="evidence" value="ECO:0007669"/>
    <property type="project" value="TreeGrafter"/>
</dbReference>
<dbReference type="Pfam" id="PF10780">
    <property type="entry name" value="MRP_L53"/>
    <property type="match status" value="1"/>
</dbReference>
<evidence type="ECO:0000256" key="2">
    <source>
        <dbReference type="ARBA" id="ARBA00005557"/>
    </source>
</evidence>
<organism evidence="9">
    <name type="scientific">Schistocephalus solidus</name>
    <name type="common">Tapeworm</name>
    <dbReference type="NCBI Taxonomy" id="70667"/>
    <lineage>
        <taxon>Eukaryota</taxon>
        <taxon>Metazoa</taxon>
        <taxon>Spiralia</taxon>
        <taxon>Lophotrochozoa</taxon>
        <taxon>Platyhelminthes</taxon>
        <taxon>Cestoda</taxon>
        <taxon>Eucestoda</taxon>
        <taxon>Diphyllobothriidea</taxon>
        <taxon>Diphyllobothriidae</taxon>
        <taxon>Schistocephalus</taxon>
    </lineage>
</organism>
<evidence type="ECO:0000256" key="4">
    <source>
        <dbReference type="ARBA" id="ARBA00022980"/>
    </source>
</evidence>
<evidence type="ECO:0000256" key="6">
    <source>
        <dbReference type="ARBA" id="ARBA00023274"/>
    </source>
</evidence>
<dbReference type="AlphaFoldDB" id="A0A0X3Q1S9"/>
<dbReference type="InterPro" id="IPR019716">
    <property type="entry name" value="Ribosomal_mL53"/>
</dbReference>
<dbReference type="Gene3D" id="3.40.30.10">
    <property type="entry name" value="Glutaredoxin"/>
    <property type="match status" value="1"/>
</dbReference>
<keyword evidence="3" id="KW-0809">Transit peptide</keyword>
<sequence>LIIHHFSLQADLQWLLRMAFRKASGLAPVIKFFRSPLALNDLFIDRRILTQLNLKPVKSIAFTFNPFFSRTFSIRNLCSLLNSPRWRSSNENCLIKVNVRSDMTEPQIQVHFTAGDILVIKTENLSDREALEIIITQCQERLLT</sequence>
<dbReference type="InterPro" id="IPR052473">
    <property type="entry name" value="mtLSU_mL53"/>
</dbReference>
<evidence type="ECO:0000256" key="3">
    <source>
        <dbReference type="ARBA" id="ARBA00022946"/>
    </source>
</evidence>
<comment type="similarity">
    <text evidence="2">Belongs to the mitochondrion-specific ribosomal protein mL53 family.</text>
</comment>
<feature type="non-terminal residue" evidence="9">
    <location>
        <position position="1"/>
    </location>
</feature>
<dbReference type="EMBL" id="GEEE01005467">
    <property type="protein sequence ID" value="JAP57758.1"/>
    <property type="molecule type" value="Transcribed_RNA"/>
</dbReference>
<protein>
    <recommendedName>
        <fullName evidence="7">Large ribosomal subunit protein mL53</fullName>
    </recommendedName>
    <alternativeName>
        <fullName evidence="8">39S ribosomal protein L53, mitochondrial</fullName>
    </alternativeName>
</protein>
<dbReference type="PANTHER" id="PTHR33618">
    <property type="entry name" value="39S RIBOSOMAL PROTEIN L53, MITOCHONDRIAL"/>
    <property type="match status" value="1"/>
</dbReference>
<gene>
    <name evidence="9" type="primary">RM53</name>
    <name evidence="9" type="ORF">TR132422</name>
</gene>
<reference evidence="9" key="1">
    <citation type="submission" date="2016-01" db="EMBL/GenBank/DDBJ databases">
        <title>Reference transcriptome for the parasite Schistocephalus solidus: insights into the molecular evolution of parasitism.</title>
        <authorList>
            <person name="Hebert F.O."/>
            <person name="Grambauer S."/>
            <person name="Barber I."/>
            <person name="Landry C.R."/>
            <person name="Aubin-Horth N."/>
        </authorList>
    </citation>
    <scope>NUCLEOTIDE SEQUENCE</scope>
</reference>
<comment type="subcellular location">
    <subcellularLocation>
        <location evidence="1">Mitochondrion</location>
    </subcellularLocation>
</comment>
<evidence type="ECO:0000256" key="1">
    <source>
        <dbReference type="ARBA" id="ARBA00004173"/>
    </source>
</evidence>
<dbReference type="PANTHER" id="PTHR33618:SF1">
    <property type="entry name" value="LARGE RIBOSOMAL SUBUNIT PROTEIN ML53"/>
    <property type="match status" value="1"/>
</dbReference>
<keyword evidence="6" id="KW-0687">Ribonucleoprotein</keyword>
<accession>A0A0X3Q1S9</accession>
<evidence type="ECO:0000256" key="7">
    <source>
        <dbReference type="ARBA" id="ARBA00035180"/>
    </source>
</evidence>
<evidence type="ECO:0000256" key="8">
    <source>
        <dbReference type="ARBA" id="ARBA00042721"/>
    </source>
</evidence>